<dbReference type="InterPro" id="IPR007472">
    <property type="entry name" value="N-end_Aminoacyl_Trfase_C"/>
</dbReference>
<dbReference type="PANTHER" id="PTHR21367:SF1">
    <property type="entry name" value="ARGINYL-TRNA--PROTEIN TRANSFERASE 1"/>
    <property type="match status" value="1"/>
</dbReference>
<evidence type="ECO:0000313" key="6">
    <source>
        <dbReference type="EMBL" id="KKN69224.1"/>
    </source>
</evidence>
<dbReference type="GO" id="GO:0005737">
    <property type="term" value="C:cytoplasm"/>
    <property type="evidence" value="ECO:0007669"/>
    <property type="project" value="TreeGrafter"/>
</dbReference>
<name>A0A0F9SQM4_9ZZZZ</name>
<gene>
    <name evidence="6" type="ORF">LCGC14_0443130</name>
</gene>
<dbReference type="GO" id="GO:0008914">
    <property type="term" value="F:leucyl-tRNA--protein transferase activity"/>
    <property type="evidence" value="ECO:0007669"/>
    <property type="project" value="InterPro"/>
</dbReference>
<dbReference type="EMBL" id="LAZR01000430">
    <property type="protein sequence ID" value="KKN69224.1"/>
    <property type="molecule type" value="Genomic_DNA"/>
</dbReference>
<feature type="domain" description="N-end aminoacyl transferase N-terminal" evidence="4">
    <location>
        <begin position="15"/>
        <end position="85"/>
    </location>
</feature>
<dbReference type="GO" id="GO:0004057">
    <property type="term" value="F:arginyl-tRNA--protein transferase activity"/>
    <property type="evidence" value="ECO:0007669"/>
    <property type="project" value="InterPro"/>
</dbReference>
<dbReference type="GO" id="GO:0071596">
    <property type="term" value="P:ubiquitin-dependent protein catabolic process via the N-end rule pathway"/>
    <property type="evidence" value="ECO:0007669"/>
    <property type="project" value="InterPro"/>
</dbReference>
<keyword evidence="1" id="KW-0963">Cytoplasm</keyword>
<evidence type="ECO:0000259" key="4">
    <source>
        <dbReference type="Pfam" id="PF04376"/>
    </source>
</evidence>
<evidence type="ECO:0000259" key="5">
    <source>
        <dbReference type="Pfam" id="PF04377"/>
    </source>
</evidence>
<dbReference type="InterPro" id="IPR030700">
    <property type="entry name" value="N-end_Aminoacyl_Trfase"/>
</dbReference>
<dbReference type="InterPro" id="IPR016181">
    <property type="entry name" value="Acyl_CoA_acyltransferase"/>
</dbReference>
<dbReference type="SUPFAM" id="SSF55729">
    <property type="entry name" value="Acyl-CoA N-acyltransferases (Nat)"/>
    <property type="match status" value="1"/>
</dbReference>
<protein>
    <recommendedName>
        <fullName evidence="7">N-end rule aminoacyl transferase C-terminal domain-containing protein</fullName>
    </recommendedName>
</protein>
<comment type="caution">
    <text evidence="6">The sequence shown here is derived from an EMBL/GenBank/DDBJ whole genome shotgun (WGS) entry which is preliminary data.</text>
</comment>
<dbReference type="Pfam" id="PF04376">
    <property type="entry name" value="ATE_N"/>
    <property type="match status" value="1"/>
</dbReference>
<dbReference type="PANTHER" id="PTHR21367">
    <property type="entry name" value="ARGININE-TRNA-PROTEIN TRANSFERASE 1"/>
    <property type="match status" value="1"/>
</dbReference>
<accession>A0A0F9SQM4</accession>
<evidence type="ECO:0000256" key="2">
    <source>
        <dbReference type="ARBA" id="ARBA00022679"/>
    </source>
</evidence>
<dbReference type="PIRSF" id="PIRSF037208">
    <property type="entry name" value="ATE_pro_prd"/>
    <property type="match status" value="1"/>
</dbReference>
<sequence>MTDLSQLKFYATQPHPCSYLPGKQATTLFLDPQQPLDVETYSELSDMGFRRSGNHLYRPHCGDCNACIPARVPVAVFEPNSQQKRILKKNRDLQVEEISPFPSDEIYDLYQRYICARHADGDMYPPNREQFASFLVKDWHFCRFFTFRDATNKLLAVAVTDKMANGISAVYTFFDPEEHKRSLGRFAILWQIEHTRSLDMDAVYLGYWIKDCRKMNYKTEYRPVEMLVNQRWVRLT</sequence>
<dbReference type="NCBIfam" id="NF002345">
    <property type="entry name" value="PRK01305.2-2"/>
    <property type="match status" value="1"/>
</dbReference>
<dbReference type="HAMAP" id="MF_00689">
    <property type="entry name" value="Bpt"/>
    <property type="match status" value="1"/>
</dbReference>
<evidence type="ECO:0008006" key="7">
    <source>
        <dbReference type="Google" id="ProtNLM"/>
    </source>
</evidence>
<keyword evidence="2" id="KW-0808">Transferase</keyword>
<dbReference type="InterPro" id="IPR007471">
    <property type="entry name" value="N-end_Aminoacyl_Trfase_N"/>
</dbReference>
<proteinExistence type="inferred from homology"/>
<dbReference type="NCBIfam" id="NF002341">
    <property type="entry name" value="PRK01305.1-1"/>
    <property type="match status" value="1"/>
</dbReference>
<dbReference type="InterPro" id="IPR017138">
    <property type="entry name" value="Asp_Glu_LeuTrfase"/>
</dbReference>
<evidence type="ECO:0000256" key="1">
    <source>
        <dbReference type="ARBA" id="ARBA00022490"/>
    </source>
</evidence>
<feature type="domain" description="N-end rule aminoacyl transferase C-terminal" evidence="5">
    <location>
        <begin position="105"/>
        <end position="227"/>
    </location>
</feature>
<evidence type="ECO:0000256" key="3">
    <source>
        <dbReference type="ARBA" id="ARBA00023315"/>
    </source>
</evidence>
<dbReference type="NCBIfam" id="NF002342">
    <property type="entry name" value="PRK01305.1-3"/>
    <property type="match status" value="1"/>
</dbReference>
<dbReference type="NCBIfam" id="NF002346">
    <property type="entry name" value="PRK01305.2-3"/>
    <property type="match status" value="1"/>
</dbReference>
<dbReference type="AlphaFoldDB" id="A0A0F9SQM4"/>
<organism evidence="6">
    <name type="scientific">marine sediment metagenome</name>
    <dbReference type="NCBI Taxonomy" id="412755"/>
    <lineage>
        <taxon>unclassified sequences</taxon>
        <taxon>metagenomes</taxon>
        <taxon>ecological metagenomes</taxon>
    </lineage>
</organism>
<reference evidence="6" key="1">
    <citation type="journal article" date="2015" name="Nature">
        <title>Complex archaea that bridge the gap between prokaryotes and eukaryotes.</title>
        <authorList>
            <person name="Spang A."/>
            <person name="Saw J.H."/>
            <person name="Jorgensen S.L."/>
            <person name="Zaremba-Niedzwiedzka K."/>
            <person name="Martijn J."/>
            <person name="Lind A.E."/>
            <person name="van Eijk R."/>
            <person name="Schleper C."/>
            <person name="Guy L."/>
            <person name="Ettema T.J."/>
        </authorList>
    </citation>
    <scope>NUCLEOTIDE SEQUENCE</scope>
</reference>
<dbReference type="Pfam" id="PF04377">
    <property type="entry name" value="ATE_C"/>
    <property type="match status" value="1"/>
</dbReference>
<keyword evidence="3" id="KW-0012">Acyltransferase</keyword>